<evidence type="ECO:0000313" key="1">
    <source>
        <dbReference type="EMBL" id="KAJ9586554.1"/>
    </source>
</evidence>
<dbReference type="Proteomes" id="UP001233999">
    <property type="component" value="Unassembled WGS sequence"/>
</dbReference>
<reference evidence="1" key="2">
    <citation type="submission" date="2023-05" db="EMBL/GenBank/DDBJ databases">
        <authorList>
            <person name="Fouks B."/>
        </authorList>
    </citation>
    <scope>NUCLEOTIDE SEQUENCE</scope>
    <source>
        <strain evidence="1">Stay&amp;Tobe</strain>
        <tissue evidence="1">Testes</tissue>
    </source>
</reference>
<sequence length="62" mass="6370">EERRAVMPRYQPRPAMAVAAVPVSVAAIAPPVSSVAIMSPMAGPPIMRHAMHLGPPAAMLGG</sequence>
<comment type="caution">
    <text evidence="1">The sequence shown here is derived from an EMBL/GenBank/DDBJ whole genome shotgun (WGS) entry which is preliminary data.</text>
</comment>
<gene>
    <name evidence="1" type="ORF">L9F63_028404</name>
</gene>
<accession>A0AAD7ZTH2</accession>
<dbReference type="EMBL" id="JASPKZ010007067">
    <property type="protein sequence ID" value="KAJ9586554.1"/>
    <property type="molecule type" value="Genomic_DNA"/>
</dbReference>
<name>A0AAD7ZTH2_DIPPU</name>
<protein>
    <submittedName>
        <fullName evidence="1">Uncharacterized protein</fullName>
    </submittedName>
</protein>
<feature type="non-terminal residue" evidence="1">
    <location>
        <position position="1"/>
    </location>
</feature>
<feature type="non-terminal residue" evidence="1">
    <location>
        <position position="62"/>
    </location>
</feature>
<dbReference type="AlphaFoldDB" id="A0AAD7ZTH2"/>
<reference evidence="1" key="1">
    <citation type="journal article" date="2023" name="IScience">
        <title>Live-bearing cockroach genome reveals convergent evolutionary mechanisms linked to viviparity in insects and beyond.</title>
        <authorList>
            <person name="Fouks B."/>
            <person name="Harrison M.C."/>
            <person name="Mikhailova A.A."/>
            <person name="Marchal E."/>
            <person name="English S."/>
            <person name="Carruthers M."/>
            <person name="Jennings E.C."/>
            <person name="Chiamaka E.L."/>
            <person name="Frigard R.A."/>
            <person name="Pippel M."/>
            <person name="Attardo G.M."/>
            <person name="Benoit J.B."/>
            <person name="Bornberg-Bauer E."/>
            <person name="Tobe S.S."/>
        </authorList>
    </citation>
    <scope>NUCLEOTIDE SEQUENCE</scope>
    <source>
        <strain evidence="1">Stay&amp;Tobe</strain>
    </source>
</reference>
<proteinExistence type="predicted"/>
<evidence type="ECO:0000313" key="2">
    <source>
        <dbReference type="Proteomes" id="UP001233999"/>
    </source>
</evidence>
<keyword evidence="2" id="KW-1185">Reference proteome</keyword>
<organism evidence="1 2">
    <name type="scientific">Diploptera punctata</name>
    <name type="common">Pacific beetle cockroach</name>
    <dbReference type="NCBI Taxonomy" id="6984"/>
    <lineage>
        <taxon>Eukaryota</taxon>
        <taxon>Metazoa</taxon>
        <taxon>Ecdysozoa</taxon>
        <taxon>Arthropoda</taxon>
        <taxon>Hexapoda</taxon>
        <taxon>Insecta</taxon>
        <taxon>Pterygota</taxon>
        <taxon>Neoptera</taxon>
        <taxon>Polyneoptera</taxon>
        <taxon>Dictyoptera</taxon>
        <taxon>Blattodea</taxon>
        <taxon>Blaberoidea</taxon>
        <taxon>Blaberidae</taxon>
        <taxon>Diplopterinae</taxon>
        <taxon>Diploptera</taxon>
    </lineage>
</organism>